<accession>A0A316DBE5</accession>
<keyword evidence="2" id="KW-1185">Reference proteome</keyword>
<evidence type="ECO:0000313" key="2">
    <source>
        <dbReference type="Proteomes" id="UP000245489"/>
    </source>
</evidence>
<dbReference type="InterPro" id="IPR025921">
    <property type="entry name" value="HmuY"/>
</dbReference>
<comment type="caution">
    <text evidence="1">The sequence shown here is derived from an EMBL/GenBank/DDBJ whole genome shotgun (WGS) entry which is preliminary data.</text>
</comment>
<dbReference type="OrthoDB" id="5510929at2"/>
<dbReference type="RefSeq" id="WP_109745674.1">
    <property type="nucleotide sequence ID" value="NZ_QGGO01000060.1"/>
</dbReference>
<organism evidence="1 2">
    <name type="scientific">Arcicella aurantiaca</name>
    <dbReference type="NCBI Taxonomy" id="591202"/>
    <lineage>
        <taxon>Bacteria</taxon>
        <taxon>Pseudomonadati</taxon>
        <taxon>Bacteroidota</taxon>
        <taxon>Cytophagia</taxon>
        <taxon>Cytophagales</taxon>
        <taxon>Flectobacillaceae</taxon>
        <taxon>Arcicella</taxon>
    </lineage>
</organism>
<dbReference type="Proteomes" id="UP000245489">
    <property type="component" value="Unassembled WGS sequence"/>
</dbReference>
<dbReference type="AlphaFoldDB" id="A0A316DBE5"/>
<name>A0A316DBE5_9BACT</name>
<proteinExistence type="predicted"/>
<dbReference type="Pfam" id="PF14064">
    <property type="entry name" value="HmuY"/>
    <property type="match status" value="1"/>
</dbReference>
<evidence type="ECO:0000313" key="1">
    <source>
        <dbReference type="EMBL" id="PWK15058.1"/>
    </source>
</evidence>
<reference evidence="1 2" key="1">
    <citation type="submission" date="2018-05" db="EMBL/GenBank/DDBJ databases">
        <title>Genomic Encyclopedia of Archaeal and Bacterial Type Strains, Phase II (KMG-II): from individual species to whole genera.</title>
        <authorList>
            <person name="Goeker M."/>
        </authorList>
    </citation>
    <scope>NUCLEOTIDE SEQUENCE [LARGE SCALE GENOMIC DNA]</scope>
    <source>
        <strain evidence="1 2">DSM 22214</strain>
    </source>
</reference>
<dbReference type="EMBL" id="QGGO01000060">
    <property type="protein sequence ID" value="PWK15058.1"/>
    <property type="molecule type" value="Genomic_DNA"/>
</dbReference>
<dbReference type="PROSITE" id="PS51257">
    <property type="entry name" value="PROKAR_LIPOPROTEIN"/>
    <property type="match status" value="1"/>
</dbReference>
<gene>
    <name evidence="1" type="ORF">LV89_04996</name>
</gene>
<protein>
    <submittedName>
        <fullName evidence="1">Heme-binding HmuY-like protein</fullName>
    </submittedName>
</protein>
<dbReference type="CDD" id="cd12105">
    <property type="entry name" value="HmuY"/>
    <property type="match status" value="1"/>
</dbReference>
<sequence length="206" mass="22069">MNTIQKLSISTFALFIIMSSCKKDEVIVKEAVKTETVKDLAADPTSVSTSGQPTSTGKYTFYSFKNGIIANTDSATLKWDVAFKATTILTNGGTSGIGQGGASVLSGIFDEVKTIPSTSTFVQDSKTAYAIPTGSGKGWYNYDGANNLISPIAGKVLLIKTADGKYAKMEILSYYKGSPVSPTSSSVSRYFTFRYVYQPDGTQLFN</sequence>